<organism evidence="1 2">
    <name type="scientific">Neisseria bacilliformis ATCC BAA-1200</name>
    <dbReference type="NCBI Taxonomy" id="888742"/>
    <lineage>
        <taxon>Bacteria</taxon>
        <taxon>Pseudomonadati</taxon>
        <taxon>Pseudomonadota</taxon>
        <taxon>Betaproteobacteria</taxon>
        <taxon>Neisseriales</taxon>
        <taxon>Neisseriaceae</taxon>
        <taxon>Neisseria</taxon>
    </lineage>
</organism>
<name>F2B9P4_9NEIS</name>
<sequence length="46" mass="5214">MHVVVLRGCSHPLFSDGFQTASWPSRHDESGRLKTETGLFRRPFGL</sequence>
<dbReference type="AlphaFoldDB" id="F2B9P4"/>
<comment type="caution">
    <text evidence="1">The sequence shown here is derived from an EMBL/GenBank/DDBJ whole genome shotgun (WGS) entry which is preliminary data.</text>
</comment>
<evidence type="ECO:0000313" key="2">
    <source>
        <dbReference type="Proteomes" id="UP000004105"/>
    </source>
</evidence>
<reference evidence="1 2" key="1">
    <citation type="submission" date="2011-02" db="EMBL/GenBank/DDBJ databases">
        <authorList>
            <person name="Muzny D."/>
            <person name="Qin X."/>
            <person name="Deng J."/>
            <person name="Jiang H."/>
            <person name="Liu Y."/>
            <person name="Qu J."/>
            <person name="Song X.-Z."/>
            <person name="Zhang L."/>
            <person name="Thornton R."/>
            <person name="Coyle M."/>
            <person name="Francisco L."/>
            <person name="Jackson L."/>
            <person name="Javaid M."/>
            <person name="Korchina V."/>
            <person name="Kovar C."/>
            <person name="Mata R."/>
            <person name="Mathew T."/>
            <person name="Ngo R."/>
            <person name="Nguyen L."/>
            <person name="Nguyen N."/>
            <person name="Okwuonu G."/>
            <person name="Ongeri F."/>
            <person name="Pham C."/>
            <person name="Simmons D."/>
            <person name="Wilczek-Boney K."/>
            <person name="Hale W."/>
            <person name="Jakkamsetti A."/>
            <person name="Pham P."/>
            <person name="Ruth R."/>
            <person name="San Lucas F."/>
            <person name="Warren J."/>
            <person name="Zhang J."/>
            <person name="Zhao Z."/>
            <person name="Zhou C."/>
            <person name="Zhu D."/>
            <person name="Lee S."/>
            <person name="Bess C."/>
            <person name="Blankenburg K."/>
            <person name="Forbes L."/>
            <person name="Fu Q."/>
            <person name="Gubbala S."/>
            <person name="Hirani K."/>
            <person name="Jayaseelan J.C."/>
            <person name="Lara F."/>
            <person name="Munidasa M."/>
            <person name="Palculict T."/>
            <person name="Patil S."/>
            <person name="Pu L.-L."/>
            <person name="Saada N."/>
            <person name="Tang L."/>
            <person name="Weissenberger G."/>
            <person name="Zhu Y."/>
            <person name="Hemphill L."/>
            <person name="Shang Y."/>
            <person name="Youmans B."/>
            <person name="Ayvaz T."/>
            <person name="Ross M."/>
            <person name="Santibanez J."/>
            <person name="Aqrawi P."/>
            <person name="Gross S."/>
            <person name="Joshi V."/>
            <person name="Fowler G."/>
            <person name="Nazareth L."/>
            <person name="Reid J."/>
            <person name="Worley K."/>
            <person name="Petrosino J."/>
            <person name="Highlander S."/>
            <person name="Gibbs R."/>
        </authorList>
    </citation>
    <scope>NUCLEOTIDE SEQUENCE [LARGE SCALE GENOMIC DNA]</scope>
    <source>
        <strain evidence="1 2">ATCC BAA-1200</strain>
    </source>
</reference>
<protein>
    <submittedName>
        <fullName evidence="1">Uncharacterized protein</fullName>
    </submittedName>
</protein>
<gene>
    <name evidence="1" type="ORF">HMPREF9123_0467</name>
</gene>
<keyword evidence="2" id="KW-1185">Reference proteome</keyword>
<accession>F2B9P4</accession>
<dbReference type="HOGENOM" id="CLU_3186184_0_0_4"/>
<evidence type="ECO:0000313" key="1">
    <source>
        <dbReference type="EMBL" id="EGF11830.1"/>
    </source>
</evidence>
<dbReference type="Proteomes" id="UP000004105">
    <property type="component" value="Unassembled WGS sequence"/>
</dbReference>
<dbReference type="EMBL" id="AFAY01000007">
    <property type="protein sequence ID" value="EGF11830.1"/>
    <property type="molecule type" value="Genomic_DNA"/>
</dbReference>
<proteinExistence type="predicted"/>